<dbReference type="InterPro" id="IPR000644">
    <property type="entry name" value="CBS_dom"/>
</dbReference>
<dbReference type="SUPFAM" id="SSF54631">
    <property type="entry name" value="CBS-domain pair"/>
    <property type="match status" value="1"/>
</dbReference>
<keyword evidence="5" id="KW-1185">Reference proteome</keyword>
<dbReference type="RefSeq" id="WP_167939862.1">
    <property type="nucleotide sequence ID" value="NZ_JAATJA010000001.1"/>
</dbReference>
<evidence type="ECO:0000256" key="2">
    <source>
        <dbReference type="PROSITE-ProRule" id="PRU00703"/>
    </source>
</evidence>
<name>A0A846QJU6_9BACT</name>
<evidence type="ECO:0000256" key="1">
    <source>
        <dbReference type="ARBA" id="ARBA00023122"/>
    </source>
</evidence>
<dbReference type="Pfam" id="PF00571">
    <property type="entry name" value="CBS"/>
    <property type="match status" value="2"/>
</dbReference>
<keyword evidence="1 2" id="KW-0129">CBS domain</keyword>
<reference evidence="4 5" key="1">
    <citation type="submission" date="2020-03" db="EMBL/GenBank/DDBJ databases">
        <title>Genomic Encyclopedia of Type Strains, Phase IV (KMG-IV): sequencing the most valuable type-strain genomes for metagenomic binning, comparative biology and taxonomic classification.</title>
        <authorList>
            <person name="Goeker M."/>
        </authorList>
    </citation>
    <scope>NUCLEOTIDE SEQUENCE [LARGE SCALE GENOMIC DNA]</scope>
    <source>
        <strain evidence="4 5">DSM 24233</strain>
    </source>
</reference>
<accession>A0A846QJU6</accession>
<dbReference type="InterPro" id="IPR051257">
    <property type="entry name" value="Diverse_CBS-Domain"/>
</dbReference>
<evidence type="ECO:0000313" key="5">
    <source>
        <dbReference type="Proteomes" id="UP000580856"/>
    </source>
</evidence>
<dbReference type="PROSITE" id="PS51371">
    <property type="entry name" value="CBS"/>
    <property type="match status" value="2"/>
</dbReference>
<dbReference type="EMBL" id="JAATJA010000001">
    <property type="protein sequence ID" value="NJB66752.1"/>
    <property type="molecule type" value="Genomic_DNA"/>
</dbReference>
<feature type="domain" description="CBS" evidence="3">
    <location>
        <begin position="98"/>
        <end position="151"/>
    </location>
</feature>
<organism evidence="4 5">
    <name type="scientific">Desulfobaculum xiamenense</name>
    <dbReference type="NCBI Taxonomy" id="995050"/>
    <lineage>
        <taxon>Bacteria</taxon>
        <taxon>Pseudomonadati</taxon>
        <taxon>Thermodesulfobacteriota</taxon>
        <taxon>Desulfovibrionia</taxon>
        <taxon>Desulfovibrionales</taxon>
        <taxon>Desulfovibrionaceae</taxon>
        <taxon>Desulfobaculum</taxon>
    </lineage>
</organism>
<feature type="domain" description="CBS" evidence="3">
    <location>
        <begin position="8"/>
        <end position="65"/>
    </location>
</feature>
<comment type="caution">
    <text evidence="4">The sequence shown here is derived from an EMBL/GenBank/DDBJ whole genome shotgun (WGS) entry which is preliminary data.</text>
</comment>
<evidence type="ECO:0000259" key="3">
    <source>
        <dbReference type="PROSITE" id="PS51371"/>
    </source>
</evidence>
<dbReference type="PANTHER" id="PTHR43080">
    <property type="entry name" value="CBS DOMAIN-CONTAINING PROTEIN CBSX3, MITOCHONDRIAL"/>
    <property type="match status" value="1"/>
</dbReference>
<proteinExistence type="predicted"/>
<dbReference type="PANTHER" id="PTHR43080:SF2">
    <property type="entry name" value="CBS DOMAIN-CONTAINING PROTEIN"/>
    <property type="match status" value="1"/>
</dbReference>
<dbReference type="SMART" id="SM00116">
    <property type="entry name" value="CBS"/>
    <property type="match status" value="2"/>
</dbReference>
<protein>
    <submittedName>
        <fullName evidence="4">CBS domain-containing protein</fullName>
    </submittedName>
</protein>
<dbReference type="Gene3D" id="3.10.580.10">
    <property type="entry name" value="CBS-domain"/>
    <property type="match status" value="1"/>
</dbReference>
<dbReference type="AlphaFoldDB" id="A0A846QJU6"/>
<gene>
    <name evidence="4" type="ORF">GGQ74_000392</name>
</gene>
<dbReference type="Proteomes" id="UP000580856">
    <property type="component" value="Unassembled WGS sequence"/>
</dbReference>
<evidence type="ECO:0000313" key="4">
    <source>
        <dbReference type="EMBL" id="NJB66752.1"/>
    </source>
</evidence>
<dbReference type="CDD" id="cd04586">
    <property type="entry name" value="CBS_pair_BON_assoc"/>
    <property type="match status" value="1"/>
</dbReference>
<sequence length="151" mass="16523">MLKAKDIMTPNPITLYPDDDIVSAAQTMLEKRINGIPVLDEGGSVVGILCQSDLVAQQKKLKLPSVFTLLDGMIPFSSTRDFERELQKMTAMTVAQAMTPNPATVSPETPLDEVASLIVERKFHTLPVVENGHLVGIIGKEDILRTLLPKD</sequence>
<dbReference type="InterPro" id="IPR046342">
    <property type="entry name" value="CBS_dom_sf"/>
</dbReference>